<evidence type="ECO:0000256" key="3">
    <source>
        <dbReference type="ARBA" id="ARBA00022771"/>
    </source>
</evidence>
<dbReference type="Gene3D" id="6.20.210.20">
    <property type="entry name" value="THAP domain"/>
    <property type="match status" value="1"/>
</dbReference>
<dbReference type="InterPro" id="IPR027806">
    <property type="entry name" value="HARBI1_dom"/>
</dbReference>
<gene>
    <name evidence="9" type="primary">LOC115874078</name>
</gene>
<dbReference type="GeneID" id="115874078"/>
<dbReference type="RefSeq" id="XP_030744997.1">
    <property type="nucleotide sequence ID" value="XM_030889137.1"/>
</dbReference>
<dbReference type="SMART" id="SM00980">
    <property type="entry name" value="THAP"/>
    <property type="match status" value="1"/>
</dbReference>
<dbReference type="Pfam" id="PF05485">
    <property type="entry name" value="THAP"/>
    <property type="match status" value="1"/>
</dbReference>
<keyword evidence="5 6" id="KW-0238">DNA-binding</keyword>
<protein>
    <submittedName>
        <fullName evidence="9">Uncharacterized protein LOC115874078 isoform X1</fullName>
    </submittedName>
</protein>
<dbReference type="KEGG" id="soy:115874078"/>
<keyword evidence="8" id="KW-1185">Reference proteome</keyword>
<evidence type="ECO:0000256" key="5">
    <source>
        <dbReference type="ARBA" id="ARBA00023125"/>
    </source>
</evidence>
<evidence type="ECO:0000256" key="1">
    <source>
        <dbReference type="ARBA" id="ARBA00001968"/>
    </source>
</evidence>
<dbReference type="SUPFAM" id="SSF57716">
    <property type="entry name" value="Glucocorticoid receptor-like (DNA-binding domain)"/>
    <property type="match status" value="1"/>
</dbReference>
<dbReference type="GO" id="GO:0003677">
    <property type="term" value="F:DNA binding"/>
    <property type="evidence" value="ECO:0007669"/>
    <property type="project" value="UniProtKB-UniRule"/>
</dbReference>
<feature type="domain" description="THAP-type" evidence="7">
    <location>
        <begin position="14"/>
        <end position="92"/>
    </location>
</feature>
<dbReference type="AlphaFoldDB" id="A0A6J2X1I3"/>
<keyword evidence="3 6" id="KW-0863">Zinc-finger</keyword>
<evidence type="ECO:0000259" key="7">
    <source>
        <dbReference type="PROSITE" id="PS50950"/>
    </source>
</evidence>
<evidence type="ECO:0000256" key="4">
    <source>
        <dbReference type="ARBA" id="ARBA00022833"/>
    </source>
</evidence>
<dbReference type="InterPro" id="IPR038441">
    <property type="entry name" value="THAP_Znf_sf"/>
</dbReference>
<name>A0A6J2X1I3_SITOR</name>
<keyword evidence="2" id="KW-0479">Metal-binding</keyword>
<reference evidence="9" key="1">
    <citation type="submission" date="2025-08" db="UniProtKB">
        <authorList>
            <consortium name="RefSeq"/>
        </authorList>
    </citation>
    <scope>IDENTIFICATION</scope>
    <source>
        <tissue evidence="9">Gonads</tissue>
    </source>
</reference>
<dbReference type="OrthoDB" id="6504129at2759"/>
<proteinExistence type="predicted"/>
<organism evidence="8 9">
    <name type="scientific">Sitophilus oryzae</name>
    <name type="common">Rice weevil</name>
    <name type="synonym">Curculio oryzae</name>
    <dbReference type="NCBI Taxonomy" id="7048"/>
    <lineage>
        <taxon>Eukaryota</taxon>
        <taxon>Metazoa</taxon>
        <taxon>Ecdysozoa</taxon>
        <taxon>Arthropoda</taxon>
        <taxon>Hexapoda</taxon>
        <taxon>Insecta</taxon>
        <taxon>Pterygota</taxon>
        <taxon>Neoptera</taxon>
        <taxon>Endopterygota</taxon>
        <taxon>Coleoptera</taxon>
        <taxon>Polyphaga</taxon>
        <taxon>Cucujiformia</taxon>
        <taxon>Curculionidae</taxon>
        <taxon>Dryophthorinae</taxon>
        <taxon>Sitophilus</taxon>
    </lineage>
</organism>
<accession>A0A6J2X1I3</accession>
<dbReference type="Pfam" id="PF13613">
    <property type="entry name" value="HTH_Tnp_4"/>
    <property type="match status" value="1"/>
</dbReference>
<evidence type="ECO:0000313" key="9">
    <source>
        <dbReference type="RefSeq" id="XP_030744997.1"/>
    </source>
</evidence>
<dbReference type="PANTHER" id="PTHR23080:SF141">
    <property type="entry name" value="TRANSPOSASE HELIX-TURN-HELIX DOMAIN-CONTAINING PROTEIN"/>
    <property type="match status" value="1"/>
</dbReference>
<dbReference type="PANTHER" id="PTHR23080">
    <property type="entry name" value="THAP DOMAIN PROTEIN"/>
    <property type="match status" value="1"/>
</dbReference>
<dbReference type="Proteomes" id="UP000504635">
    <property type="component" value="Unplaced"/>
</dbReference>
<dbReference type="GO" id="GO:0008270">
    <property type="term" value="F:zinc ion binding"/>
    <property type="evidence" value="ECO:0007669"/>
    <property type="project" value="UniProtKB-KW"/>
</dbReference>
<evidence type="ECO:0000256" key="6">
    <source>
        <dbReference type="PROSITE-ProRule" id="PRU00309"/>
    </source>
</evidence>
<keyword evidence="4" id="KW-0862">Zinc</keyword>
<sequence>MRKMQSVHKTVDTKSRKICSVPQCSSYCTADVSLHAFPKDPKLCKIWQNILKIGKPITKYMLVCSLHFTENDFTIATNKRRRLKKLVLPSQKIPKTSHSLKKKIKSRSERHWLQKCTLNVDENVEVEEHEISLEVDAQCVSEAKEHATQLARTVDEPKTLISASTYEAQHSLIFYKDASTETNFSDFFELPQILNTDEKLINFTGINFDILNTITKCTEKTATFNKCLWKDIRTRLILCLCKLKMNISFVCLATLFKVSKSMCRNMFYSTISLLAVSLKPGIYWPSKEEILSNMPKCFDKYRDTRVVLDCTELKIQKLKCLKCRVRTYSHYKGTHTIKYLIGITPSGLISFISAGYGGRTTDKAIFNYENVIDKIDMYDAVMVDKGILIQKECEEKLVKLIRPPFLRKQKQFSKEDAEATADIARARVHVERAIQRIKVFKILSEQFNWYLLPYVDDIMTVIASVVNLSTPILADNKIRE</sequence>
<evidence type="ECO:0000256" key="2">
    <source>
        <dbReference type="ARBA" id="ARBA00022723"/>
    </source>
</evidence>
<dbReference type="SMART" id="SM00692">
    <property type="entry name" value="DM3"/>
    <property type="match status" value="1"/>
</dbReference>
<comment type="cofactor">
    <cofactor evidence="1">
        <name>a divalent metal cation</name>
        <dbReference type="ChEBI" id="CHEBI:60240"/>
    </cofactor>
</comment>
<evidence type="ECO:0000313" key="8">
    <source>
        <dbReference type="Proteomes" id="UP000504635"/>
    </source>
</evidence>
<dbReference type="Pfam" id="PF13359">
    <property type="entry name" value="DDE_Tnp_4"/>
    <property type="match status" value="1"/>
</dbReference>
<dbReference type="InParanoid" id="A0A6J2X1I3"/>
<dbReference type="InterPro" id="IPR027805">
    <property type="entry name" value="Transposase_HTH_dom"/>
</dbReference>
<dbReference type="InterPro" id="IPR006612">
    <property type="entry name" value="THAP_Znf"/>
</dbReference>
<dbReference type="PROSITE" id="PS50950">
    <property type="entry name" value="ZF_THAP"/>
    <property type="match status" value="1"/>
</dbReference>